<dbReference type="AlphaFoldDB" id="A0A4Y9Y8T2"/>
<evidence type="ECO:0000313" key="2">
    <source>
        <dbReference type="EMBL" id="TFY58572.1"/>
    </source>
</evidence>
<name>A0A4Y9Y8T2_9AGAM</name>
<feature type="region of interest" description="Disordered" evidence="1">
    <location>
        <begin position="121"/>
        <end position="140"/>
    </location>
</feature>
<organism evidence="2 3">
    <name type="scientific">Dentipellis fragilis</name>
    <dbReference type="NCBI Taxonomy" id="205917"/>
    <lineage>
        <taxon>Eukaryota</taxon>
        <taxon>Fungi</taxon>
        <taxon>Dikarya</taxon>
        <taxon>Basidiomycota</taxon>
        <taxon>Agaricomycotina</taxon>
        <taxon>Agaricomycetes</taxon>
        <taxon>Russulales</taxon>
        <taxon>Hericiaceae</taxon>
        <taxon>Dentipellis</taxon>
    </lineage>
</organism>
<reference evidence="2 3" key="1">
    <citation type="submission" date="2019-02" db="EMBL/GenBank/DDBJ databases">
        <title>Genome sequencing of the rare red list fungi Dentipellis fragilis.</title>
        <authorList>
            <person name="Buettner E."/>
            <person name="Kellner H."/>
        </authorList>
    </citation>
    <scope>NUCLEOTIDE SEQUENCE [LARGE SCALE GENOMIC DNA]</scope>
    <source>
        <strain evidence="2 3">DSM 105465</strain>
    </source>
</reference>
<feature type="region of interest" description="Disordered" evidence="1">
    <location>
        <begin position="289"/>
        <end position="319"/>
    </location>
</feature>
<protein>
    <submittedName>
        <fullName evidence="2">Uncharacterized protein</fullName>
    </submittedName>
</protein>
<proteinExistence type="predicted"/>
<evidence type="ECO:0000256" key="1">
    <source>
        <dbReference type="SAM" id="MobiDB-lite"/>
    </source>
</evidence>
<dbReference type="EMBL" id="SEOQ01000673">
    <property type="protein sequence ID" value="TFY58572.1"/>
    <property type="molecule type" value="Genomic_DNA"/>
</dbReference>
<accession>A0A4Y9Y8T2</accession>
<comment type="caution">
    <text evidence="2">The sequence shown here is derived from an EMBL/GenBank/DDBJ whole genome shotgun (WGS) entry which is preliminary data.</text>
</comment>
<keyword evidence="3" id="KW-1185">Reference proteome</keyword>
<gene>
    <name evidence="2" type="ORF">EVG20_g8093</name>
</gene>
<feature type="region of interest" description="Disordered" evidence="1">
    <location>
        <begin position="56"/>
        <end position="94"/>
    </location>
</feature>
<evidence type="ECO:0000313" key="3">
    <source>
        <dbReference type="Proteomes" id="UP000298327"/>
    </source>
</evidence>
<sequence length="553" mass="60785">MVASLWQLSASVARRELYLSPVSAKENNSAIRRYSSYPSPHHQSLTIDIFSRIMSHQHSSRRQAPYPTSSREARPARSHRGVPPTTSRAAAADAIPALPSQTLSADAYYQEYLQVIERASTSNDPRNNSGVHGQETNNNNALADLVPPPLYYMAVPMPVSSLSSDPAFVSIPLDLTLARAQELLGQYAPNGVVFSNGSSEQNVFWPQPIAVDPRQLGLPYISPVETSSVNAARPRVQTPEPAKVRVVARGRGAPSTPPIRSPNDVVLIYDGTDVLRYASGEPYVPAVASPTVHGSPLPEASHSTSVGSEAGPSSAPKKMQLSTSMYAPDASKRTGMPQDSTARLMVSVPMQVVFLSLANPNLPTDFWHKNGYYDRHTLSPSVNGKRVVKAIDFRSVRNYGPGVALLEAINYRDVYGAGLAVFNPKTVKYRAARLVKEWPSYSAADEKYHNFATYTIKNEDHGETGTEVREPAYDYGLLAYAIALQYWLYFLGKQGRPGQSGTAHPHWRIAAKGERGGYDCVEMSQVRLVRLYTPDELTWYPEFCVVRPTKLTH</sequence>
<dbReference type="OrthoDB" id="10378348at2759"/>
<dbReference type="Proteomes" id="UP000298327">
    <property type="component" value="Unassembled WGS sequence"/>
</dbReference>